<feature type="region of interest" description="Disordered" evidence="1">
    <location>
        <begin position="73"/>
        <end position="92"/>
    </location>
</feature>
<keyword evidence="4" id="KW-1185">Reference proteome</keyword>
<dbReference type="EMBL" id="VYZV01035263">
    <property type="protein sequence ID" value="NXS74215.1"/>
    <property type="molecule type" value="Genomic_DNA"/>
</dbReference>
<dbReference type="InterPro" id="IPR006640">
    <property type="entry name" value="SprT-like_domain"/>
</dbReference>
<feature type="non-terminal residue" evidence="3">
    <location>
        <position position="1"/>
    </location>
</feature>
<accession>A0A7L2WVZ9</accession>
<dbReference type="OrthoDB" id="20772at2759"/>
<evidence type="ECO:0000259" key="2">
    <source>
        <dbReference type="Pfam" id="PF10263"/>
    </source>
</evidence>
<dbReference type="GO" id="GO:0006974">
    <property type="term" value="P:DNA damage response"/>
    <property type="evidence" value="ECO:0007669"/>
    <property type="project" value="UniProtKB-ARBA"/>
</dbReference>
<dbReference type="GO" id="GO:0005634">
    <property type="term" value="C:nucleus"/>
    <property type="evidence" value="ECO:0007669"/>
    <property type="project" value="TreeGrafter"/>
</dbReference>
<evidence type="ECO:0000256" key="1">
    <source>
        <dbReference type="SAM" id="MobiDB-lite"/>
    </source>
</evidence>
<comment type="caution">
    <text evidence="3">The sequence shown here is derived from an EMBL/GenBank/DDBJ whole genome shotgun (WGS) entry which is preliminary data.</text>
</comment>
<proteinExistence type="predicted"/>
<protein>
    <submittedName>
        <fullName evidence="3">ACRC protein</fullName>
    </submittedName>
</protein>
<sequence>LLVRRKERNCEKSTENKVSTVVLRQSTEVESDSSDDEFESLIEQIREGSIPQKPILSTSKTVYQPSAIENIKPPCEDAQPLKGEGVQTPRSNSISLQETPFRIMASARIPRNELVSCSPSEKMEKRLRVCSVPGCFLQDLSNPASHYVKYFKKNREELAQKLYCLYNSTIFEHKLPEKMVIIWNKKMRKTAGYCVTGQTEGPKAKRYAHIELSDKVCDSAGR</sequence>
<evidence type="ECO:0000313" key="3">
    <source>
        <dbReference type="EMBL" id="NXS74215.1"/>
    </source>
</evidence>
<dbReference type="PANTHER" id="PTHR23099">
    <property type="entry name" value="TRANSCRIPTIONAL REGULATOR"/>
    <property type="match status" value="1"/>
</dbReference>
<dbReference type="Proteomes" id="UP000580171">
    <property type="component" value="Unassembled WGS sequence"/>
</dbReference>
<feature type="non-terminal residue" evidence="3">
    <location>
        <position position="222"/>
    </location>
</feature>
<dbReference type="Pfam" id="PF10263">
    <property type="entry name" value="SprT-like"/>
    <property type="match status" value="1"/>
</dbReference>
<feature type="domain" description="SprT-like" evidence="2">
    <location>
        <begin position="160"/>
        <end position="219"/>
    </location>
</feature>
<evidence type="ECO:0000313" key="4">
    <source>
        <dbReference type="Proteomes" id="UP000580171"/>
    </source>
</evidence>
<dbReference type="AlphaFoldDB" id="A0A7L2WVZ9"/>
<organism evidence="3 4">
    <name type="scientific">Pandion haliaetus</name>
    <name type="common">Osprey</name>
    <name type="synonym">Falco haliaetus</name>
    <dbReference type="NCBI Taxonomy" id="56262"/>
    <lineage>
        <taxon>Eukaryota</taxon>
        <taxon>Metazoa</taxon>
        <taxon>Chordata</taxon>
        <taxon>Craniata</taxon>
        <taxon>Vertebrata</taxon>
        <taxon>Euteleostomi</taxon>
        <taxon>Archelosauria</taxon>
        <taxon>Archosauria</taxon>
        <taxon>Dinosauria</taxon>
        <taxon>Saurischia</taxon>
        <taxon>Theropoda</taxon>
        <taxon>Coelurosauria</taxon>
        <taxon>Aves</taxon>
        <taxon>Neognathae</taxon>
        <taxon>Neoaves</taxon>
        <taxon>Telluraves</taxon>
        <taxon>Accipitrimorphae</taxon>
        <taxon>Accipitriformes</taxon>
        <taxon>Pandionidae</taxon>
        <taxon>Pandion</taxon>
    </lineage>
</organism>
<gene>
    <name evidence="3" type="primary">Gcna</name>
    <name evidence="3" type="ORF">PANHAL_R08897</name>
</gene>
<name>A0A7L2WVZ9_PANHA</name>
<reference evidence="3 4" key="1">
    <citation type="submission" date="2019-09" db="EMBL/GenBank/DDBJ databases">
        <title>Bird 10,000 Genomes (B10K) Project - Family phase.</title>
        <authorList>
            <person name="Zhang G."/>
        </authorList>
    </citation>
    <scope>NUCLEOTIDE SEQUENCE [LARGE SCALE GENOMIC DNA]</scope>
    <source>
        <strain evidence="3">B10K-DU-012-58</strain>
        <tissue evidence="3">Muscle</tissue>
    </source>
</reference>
<dbReference type="PANTHER" id="PTHR23099:SF0">
    <property type="entry name" value="GERM CELL NUCLEAR ACIDIC PROTEIN"/>
    <property type="match status" value="1"/>
</dbReference>